<name>L7M119_RHIPC</name>
<accession>L7M119</accession>
<dbReference type="AlphaFoldDB" id="L7M119"/>
<sequence>MFQCFLQQHFCHLAYSCTLVSYVFCCVIFEAVFVASSFAALCFFLTFVNICPLVILLHRITFVLRLLRSYYICITLVGLTTCFIIFALQSKTNVIVTIGVVMRLKLFVTRCCFSAFVFLECVLRSSILPCKVLFFCGLQSKSQYCHHHAYLHS</sequence>
<dbReference type="EMBL" id="GACK01008201">
    <property type="protein sequence ID" value="JAA56833.1"/>
    <property type="molecule type" value="mRNA"/>
</dbReference>
<proteinExistence type="evidence at transcript level"/>
<organism evidence="2">
    <name type="scientific">Rhipicephalus pulchellus</name>
    <name type="common">Yellow backed tick</name>
    <name type="synonym">Dermacentor pulchellus</name>
    <dbReference type="NCBI Taxonomy" id="72859"/>
    <lineage>
        <taxon>Eukaryota</taxon>
        <taxon>Metazoa</taxon>
        <taxon>Ecdysozoa</taxon>
        <taxon>Arthropoda</taxon>
        <taxon>Chelicerata</taxon>
        <taxon>Arachnida</taxon>
        <taxon>Acari</taxon>
        <taxon>Parasitiformes</taxon>
        <taxon>Ixodida</taxon>
        <taxon>Ixodoidea</taxon>
        <taxon>Ixodidae</taxon>
        <taxon>Rhipicephalinae</taxon>
        <taxon>Rhipicephalus</taxon>
        <taxon>Rhipicephalus</taxon>
    </lineage>
</organism>
<evidence type="ECO:0000256" key="1">
    <source>
        <dbReference type="SAM" id="Phobius"/>
    </source>
</evidence>
<feature type="transmembrane region" description="Helical" evidence="1">
    <location>
        <begin position="94"/>
        <end position="119"/>
    </location>
</feature>
<reference evidence="2" key="1">
    <citation type="submission" date="2012-11" db="EMBL/GenBank/DDBJ databases">
        <authorList>
            <person name="Lucero-Rivera Y.E."/>
            <person name="Tovar-Ramirez D."/>
        </authorList>
    </citation>
    <scope>NUCLEOTIDE SEQUENCE</scope>
    <source>
        <tissue evidence="2">Salivary gland</tissue>
    </source>
</reference>
<keyword evidence="1" id="KW-0812">Transmembrane</keyword>
<feature type="transmembrane region" description="Helical" evidence="1">
    <location>
        <begin position="69"/>
        <end position="88"/>
    </location>
</feature>
<keyword evidence="1" id="KW-0472">Membrane</keyword>
<keyword evidence="1" id="KW-1133">Transmembrane helix</keyword>
<protein>
    <submittedName>
        <fullName evidence="2">Uncharacterized protein</fullName>
    </submittedName>
</protein>
<reference evidence="2" key="2">
    <citation type="journal article" date="2015" name="J. Proteomics">
        <title>Sexual differences in the sialomes of the zebra tick, Rhipicephalus pulchellus.</title>
        <authorList>
            <person name="Tan A.W."/>
            <person name="Francischetti I.M."/>
            <person name="Slovak M."/>
            <person name="Kini R.M."/>
            <person name="Ribeiro J.M."/>
        </authorList>
    </citation>
    <scope>NUCLEOTIDE SEQUENCE</scope>
    <source>
        <tissue evidence="2">Salivary gland</tissue>
    </source>
</reference>
<feature type="transmembrane region" description="Helical" evidence="1">
    <location>
        <begin position="12"/>
        <end position="32"/>
    </location>
</feature>
<feature type="transmembrane region" description="Helical" evidence="1">
    <location>
        <begin position="38"/>
        <end position="57"/>
    </location>
</feature>
<evidence type="ECO:0000313" key="2">
    <source>
        <dbReference type="EMBL" id="JAA56833.1"/>
    </source>
</evidence>